<dbReference type="EMBL" id="PYDT01000008">
    <property type="protein sequence ID" value="THU54064.1"/>
    <property type="molecule type" value="Genomic_DNA"/>
</dbReference>
<evidence type="ECO:0000256" key="1">
    <source>
        <dbReference type="SAM" id="Phobius"/>
    </source>
</evidence>
<dbReference type="STRING" id="52838.A0A4S8J042"/>
<name>A0A4S8J042_MUSBA</name>
<feature type="transmembrane region" description="Helical" evidence="1">
    <location>
        <begin position="77"/>
        <end position="95"/>
    </location>
</feature>
<gene>
    <name evidence="2" type="ORF">C4D60_Mb10t21090</name>
</gene>
<keyword evidence="1" id="KW-0472">Membrane</keyword>
<dbReference type="AlphaFoldDB" id="A0A4S8J042"/>
<feature type="transmembrane region" description="Helical" evidence="1">
    <location>
        <begin position="48"/>
        <end position="65"/>
    </location>
</feature>
<proteinExistence type="predicted"/>
<sequence>MEPWLLVWEAFTEQPRSGGVWALVLQAMWWKPGVTMLIRVRTSRRGEILNYILFGLGGASLLIVAKYLEFASNMFSCIWWIVGFYCVSAGGQALIRDAPQLYWLCIVFLAFDSLVDRFKVFLRLKSHDRSGDFLTLLHFVCDERSAECSSLPTKKGI</sequence>
<accession>A0A4S8J042</accession>
<organism evidence="2 3">
    <name type="scientific">Musa balbisiana</name>
    <name type="common">Banana</name>
    <dbReference type="NCBI Taxonomy" id="52838"/>
    <lineage>
        <taxon>Eukaryota</taxon>
        <taxon>Viridiplantae</taxon>
        <taxon>Streptophyta</taxon>
        <taxon>Embryophyta</taxon>
        <taxon>Tracheophyta</taxon>
        <taxon>Spermatophyta</taxon>
        <taxon>Magnoliopsida</taxon>
        <taxon>Liliopsida</taxon>
        <taxon>Zingiberales</taxon>
        <taxon>Musaceae</taxon>
        <taxon>Musa</taxon>
    </lineage>
</organism>
<evidence type="ECO:0000313" key="2">
    <source>
        <dbReference type="EMBL" id="THU54064.1"/>
    </source>
</evidence>
<keyword evidence="1" id="KW-0812">Transmembrane</keyword>
<comment type="caution">
    <text evidence="2">The sequence shown here is derived from an EMBL/GenBank/DDBJ whole genome shotgun (WGS) entry which is preliminary data.</text>
</comment>
<keyword evidence="3" id="KW-1185">Reference proteome</keyword>
<evidence type="ECO:0000313" key="3">
    <source>
        <dbReference type="Proteomes" id="UP000317650"/>
    </source>
</evidence>
<protein>
    <submittedName>
        <fullName evidence="2">Uncharacterized protein</fullName>
    </submittedName>
</protein>
<reference evidence="2 3" key="1">
    <citation type="journal article" date="2019" name="Nat. Plants">
        <title>Genome sequencing of Musa balbisiana reveals subgenome evolution and function divergence in polyploid bananas.</title>
        <authorList>
            <person name="Yao X."/>
        </authorList>
    </citation>
    <scope>NUCLEOTIDE SEQUENCE [LARGE SCALE GENOMIC DNA]</scope>
    <source>
        <strain evidence="3">cv. DH-PKW</strain>
        <tissue evidence="2">Leaves</tissue>
    </source>
</reference>
<keyword evidence="1" id="KW-1133">Transmembrane helix</keyword>
<dbReference type="Proteomes" id="UP000317650">
    <property type="component" value="Chromosome 10"/>
</dbReference>